<sequence length="781" mass="86347">MNTNKIFFFSFFILLLTACNGGTGKTGMTLDTGVEKKIDSILSQMTLEEKVGQMAQFTIDLIGKGGNAYFSNEPFEVDPAMLDTVIGKYKVGSILNTSNNRARTTEVWENTIRTIQQRALQETGIPVIYGIDAIHGTTYTAGGVLFPQAIGMAATFNTGLMKEGSRITAYETRASNIPWTFAPTMDLGRDARWSRQWESYGEDAYLNAQMAVASTLGFQGEDRNNVGSQHVAACLKHYMGYGVPVSGKDRTPAVIPENDLREKYFEPFRASIEAGALSVMVNSGMINGVSTHADYRLLTQWLKEDLDFDGVIVTDWADVQNLLSRDRVAADYKEAVKKAINAGIDMVMEPYNLAFCPTLIQLVQEDQVPMKRIDDAVRRVLRLKYRLGLFDRPYWPREEYPDFGNSGNEEAAKAAADESITLLKNDNNILPLPPAARILVAGPNAHSMRTLNGGWSYSWQGEKVEEFAQDYNTIYEALQQKFGASNVRYEPGVTYKMDGQYFEENAPEIAKAVTAAGGADYIVLCLGENSYCETPGNLDELTLSENQTELALALQKTGKPLILVLNEGRPRLIRKIEPGAMAVVQTYLPGNFGGDALADILSGDVNPSGKLPYTYPKYEQGLITYDHKPSQNIDGKMEGAYDYGAQTSVQYPFGYGLSYTSFDYSNLRVSNTLFTAEDVFSVSVDVTNSGAREGKEAVLLFSSDLVASLSPDVRRLRAFEKISLKPGETRTVTFEMKGNELAFVNEQGHWVLEEGEFMLQAGNQTAGIRCTATKIWETPNK</sequence>
<proteinExistence type="inferred from homology"/>
<dbReference type="FunFam" id="2.60.40.10:FF:000495">
    <property type="entry name" value="Periplasmic beta-glucosidase"/>
    <property type="match status" value="1"/>
</dbReference>
<protein>
    <recommendedName>
        <fullName evidence="3">beta-glucosidase</fullName>
        <ecNumber evidence="3">3.2.1.21</ecNumber>
    </recommendedName>
</protein>
<dbReference type="InterPro" id="IPR026891">
    <property type="entry name" value="Fn3-like"/>
</dbReference>
<reference evidence="8" key="1">
    <citation type="submission" date="2011-09" db="EMBL/GenBank/DDBJ databases">
        <title>High throughput functional metagenomic screening for glycosyl hydrolases in a passive mining bioremediation site.</title>
        <authorList>
            <person name="Mewis K."/>
            <person name="Konwar K."/>
            <person name="Howes C.G."/>
            <person name="Taupp M."/>
            <person name="Baldwin S.A."/>
            <person name="Hallam S.J."/>
        </authorList>
    </citation>
    <scope>NUCLEOTIDE SEQUENCE</scope>
</reference>
<evidence type="ECO:0000256" key="1">
    <source>
        <dbReference type="ARBA" id="ARBA00000448"/>
    </source>
</evidence>
<dbReference type="Pfam" id="PF00933">
    <property type="entry name" value="Glyco_hydro_3"/>
    <property type="match status" value="1"/>
</dbReference>
<organism evidence="8">
    <name type="scientific">uncultured bacterium A1_9</name>
    <dbReference type="NCBI Taxonomy" id="1112284"/>
    <lineage>
        <taxon>Bacteria</taxon>
        <taxon>environmental samples</taxon>
    </lineage>
</organism>
<dbReference type="Gene3D" id="2.60.40.10">
    <property type="entry name" value="Immunoglobulins"/>
    <property type="match status" value="1"/>
</dbReference>
<dbReference type="FunFam" id="3.20.20.300:FF:000007">
    <property type="entry name" value="Lysosomal beta glucosidase"/>
    <property type="match status" value="1"/>
</dbReference>
<evidence type="ECO:0000259" key="7">
    <source>
        <dbReference type="SMART" id="SM01217"/>
    </source>
</evidence>
<dbReference type="SUPFAM" id="SSF51445">
    <property type="entry name" value="(Trans)glycosidases"/>
    <property type="match status" value="1"/>
</dbReference>
<dbReference type="InterPro" id="IPR001764">
    <property type="entry name" value="Glyco_hydro_3_N"/>
</dbReference>
<evidence type="ECO:0000256" key="4">
    <source>
        <dbReference type="ARBA" id="ARBA00022729"/>
    </source>
</evidence>
<keyword evidence="6" id="KW-0326">Glycosidase</keyword>
<dbReference type="InterPro" id="IPR036881">
    <property type="entry name" value="Glyco_hydro_3_C_sf"/>
</dbReference>
<dbReference type="SMR" id="G9IS15"/>
<dbReference type="SMART" id="SM01217">
    <property type="entry name" value="Fn3_like"/>
    <property type="match status" value="1"/>
</dbReference>
<dbReference type="SUPFAM" id="SSF52279">
    <property type="entry name" value="Beta-D-glucan exohydrolase, C-terminal domain"/>
    <property type="match status" value="1"/>
</dbReference>
<comment type="similarity">
    <text evidence="2">Belongs to the glycosyl hydrolase 3 family.</text>
</comment>
<accession>G9IS15</accession>
<dbReference type="PANTHER" id="PTHR30620:SF16">
    <property type="entry name" value="LYSOSOMAL BETA GLUCOSIDASE"/>
    <property type="match status" value="1"/>
</dbReference>
<name>G9IS15_9BACT</name>
<dbReference type="GO" id="GO:0009251">
    <property type="term" value="P:glucan catabolic process"/>
    <property type="evidence" value="ECO:0007669"/>
    <property type="project" value="TreeGrafter"/>
</dbReference>
<dbReference type="InterPro" id="IPR036962">
    <property type="entry name" value="Glyco_hydro_3_N_sf"/>
</dbReference>
<dbReference type="Gene3D" id="3.40.50.1700">
    <property type="entry name" value="Glycoside hydrolase family 3 C-terminal domain"/>
    <property type="match status" value="1"/>
</dbReference>
<dbReference type="InterPro" id="IPR051915">
    <property type="entry name" value="Cellulose_Degrad_GH3"/>
</dbReference>
<dbReference type="EC" id="3.2.1.21" evidence="3"/>
<dbReference type="InterPro" id="IPR002772">
    <property type="entry name" value="Glyco_hydro_3_C"/>
</dbReference>
<keyword evidence="4" id="KW-0732">Signal</keyword>
<feature type="domain" description="Fibronectin type III-like" evidence="7">
    <location>
        <begin position="696"/>
        <end position="765"/>
    </location>
</feature>
<dbReference type="Gene3D" id="3.20.20.300">
    <property type="entry name" value="Glycoside hydrolase, family 3, N-terminal domain"/>
    <property type="match status" value="1"/>
</dbReference>
<dbReference type="InterPro" id="IPR013783">
    <property type="entry name" value="Ig-like_fold"/>
</dbReference>
<dbReference type="GO" id="GO:0008422">
    <property type="term" value="F:beta-glucosidase activity"/>
    <property type="evidence" value="ECO:0007669"/>
    <property type="project" value="UniProtKB-EC"/>
</dbReference>
<evidence type="ECO:0000256" key="6">
    <source>
        <dbReference type="ARBA" id="ARBA00023295"/>
    </source>
</evidence>
<dbReference type="PRINTS" id="PR00133">
    <property type="entry name" value="GLHYDRLASE3"/>
</dbReference>
<dbReference type="PANTHER" id="PTHR30620">
    <property type="entry name" value="PERIPLASMIC BETA-GLUCOSIDASE-RELATED"/>
    <property type="match status" value="1"/>
</dbReference>
<dbReference type="Pfam" id="PF14310">
    <property type="entry name" value="Fn3-like"/>
    <property type="match status" value="1"/>
</dbReference>
<dbReference type="EMBL" id="JN695666">
    <property type="protein sequence ID" value="AEW47937.1"/>
    <property type="molecule type" value="Genomic_DNA"/>
</dbReference>
<evidence type="ECO:0000256" key="2">
    <source>
        <dbReference type="ARBA" id="ARBA00005336"/>
    </source>
</evidence>
<evidence type="ECO:0000256" key="5">
    <source>
        <dbReference type="ARBA" id="ARBA00022801"/>
    </source>
</evidence>
<evidence type="ECO:0000313" key="8">
    <source>
        <dbReference type="EMBL" id="AEW47937.1"/>
    </source>
</evidence>
<dbReference type="InterPro" id="IPR017853">
    <property type="entry name" value="GH"/>
</dbReference>
<keyword evidence="5" id="KW-0378">Hydrolase</keyword>
<dbReference type="AlphaFoldDB" id="G9IS15"/>
<dbReference type="PROSITE" id="PS51257">
    <property type="entry name" value="PROKAR_LIPOPROTEIN"/>
    <property type="match status" value="1"/>
</dbReference>
<comment type="catalytic activity">
    <reaction evidence="1">
        <text>Hydrolysis of terminal, non-reducing beta-D-glucosyl residues with release of beta-D-glucose.</text>
        <dbReference type="EC" id="3.2.1.21"/>
    </reaction>
</comment>
<dbReference type="Pfam" id="PF01915">
    <property type="entry name" value="Glyco_hydro_3_C"/>
    <property type="match status" value="1"/>
</dbReference>
<evidence type="ECO:0000256" key="3">
    <source>
        <dbReference type="ARBA" id="ARBA00012744"/>
    </source>
</evidence>